<dbReference type="Proteomes" id="UP000192927">
    <property type="component" value="Unassembled WGS sequence"/>
</dbReference>
<dbReference type="InterPro" id="IPR052741">
    <property type="entry name" value="Mitochondrial_HTD2"/>
</dbReference>
<dbReference type="SUPFAM" id="SSF54637">
    <property type="entry name" value="Thioesterase/thiol ester dehydrase-isomerase"/>
    <property type="match status" value="1"/>
</dbReference>
<dbReference type="GO" id="GO:0005739">
    <property type="term" value="C:mitochondrion"/>
    <property type="evidence" value="ECO:0007669"/>
    <property type="project" value="TreeGrafter"/>
</dbReference>
<protein>
    <submittedName>
        <fullName evidence="1">HotDog domain</fullName>
    </submittedName>
</protein>
<dbReference type="InterPro" id="IPR029069">
    <property type="entry name" value="HotDog_dom_sf"/>
</dbReference>
<accession>A0A1W5CXY7</accession>
<reference evidence="2" key="1">
    <citation type="submission" date="2017-03" db="EMBL/GenBank/DDBJ databases">
        <authorList>
            <person name="Sharma R."/>
            <person name="Thines M."/>
        </authorList>
    </citation>
    <scope>NUCLEOTIDE SEQUENCE [LARGE SCALE GENOMIC DNA]</scope>
</reference>
<evidence type="ECO:0000313" key="1">
    <source>
        <dbReference type="EMBL" id="SLM35727.1"/>
    </source>
</evidence>
<evidence type="ECO:0000313" key="2">
    <source>
        <dbReference type="Proteomes" id="UP000192927"/>
    </source>
</evidence>
<name>A0A1W5CXY7_9LECA</name>
<keyword evidence="2" id="KW-1185">Reference proteome</keyword>
<proteinExistence type="predicted"/>
<organism evidence="1 2">
    <name type="scientific">Lasallia pustulata</name>
    <dbReference type="NCBI Taxonomy" id="136370"/>
    <lineage>
        <taxon>Eukaryota</taxon>
        <taxon>Fungi</taxon>
        <taxon>Dikarya</taxon>
        <taxon>Ascomycota</taxon>
        <taxon>Pezizomycotina</taxon>
        <taxon>Lecanoromycetes</taxon>
        <taxon>OSLEUM clade</taxon>
        <taxon>Umbilicariomycetidae</taxon>
        <taxon>Umbilicariales</taxon>
        <taxon>Umbilicariaceae</taxon>
        <taxon>Lasallia</taxon>
    </lineage>
</organism>
<dbReference type="Gene3D" id="3.10.129.10">
    <property type="entry name" value="Hotdog Thioesterase"/>
    <property type="match status" value="1"/>
</dbReference>
<sequence length="363" mass="40382">MAARSGSAIVALRQLLRPPSPSSQRPRPSSWLSFLRRELISRRLPLLYDNPIPLPSYLLTSTLADFLPPSDTPIPDVPPDNDGQEVLRPAHNLIYFPPFTPLSSLLPDGTDPNQSPGDPFVRRMWAGGRILFSPNKNPPLPLRGERSVCLEAIRDVKIKGREGEEKVFVEIERRISSMEAIKHERDEDQIRKALYREDAADPGPCAVVENRTIVFMRERSPALAADAAKGNDDKIVKAAHAPTFSHTLRPTAALLFRYSALTFNAHSIHLDRLYCREVEGHRNLLVHGPLSLTLIVELLGRYVAREGGPKAMVQEIEYRNLAPLYAEEAMTVCGREGKESGDWEVWIEGRGGGLAVRGVARTG</sequence>
<dbReference type="EMBL" id="FWEW01000801">
    <property type="protein sequence ID" value="SLM35727.1"/>
    <property type="molecule type" value="Genomic_DNA"/>
</dbReference>
<dbReference type="GO" id="GO:0019171">
    <property type="term" value="F:(3R)-hydroxyacyl-[acyl-carrier-protein] dehydratase activity"/>
    <property type="evidence" value="ECO:0007669"/>
    <property type="project" value="TreeGrafter"/>
</dbReference>
<dbReference type="AlphaFoldDB" id="A0A1W5CXY7"/>
<dbReference type="PANTHER" id="PTHR28152:SF1">
    <property type="entry name" value="HYDROXYACYL-THIOESTER DEHYDRATASE TYPE 2, MITOCHONDRIAL"/>
    <property type="match status" value="1"/>
</dbReference>
<dbReference type="PANTHER" id="PTHR28152">
    <property type="entry name" value="HYDROXYACYL-THIOESTER DEHYDRATASE TYPE 2, MITOCHONDRIAL"/>
    <property type="match status" value="1"/>
</dbReference>